<organism evidence="1 2">
    <name type="scientific">Erythrobacter westpacificensis</name>
    <dbReference type="NCBI Taxonomy" id="1055231"/>
    <lineage>
        <taxon>Bacteria</taxon>
        <taxon>Pseudomonadati</taxon>
        <taxon>Pseudomonadota</taxon>
        <taxon>Alphaproteobacteria</taxon>
        <taxon>Sphingomonadales</taxon>
        <taxon>Erythrobacteraceae</taxon>
        <taxon>Erythrobacter/Porphyrobacter group</taxon>
        <taxon>Erythrobacter</taxon>
    </lineage>
</organism>
<dbReference type="InterPro" id="IPR029058">
    <property type="entry name" value="AB_hydrolase_fold"/>
</dbReference>
<protein>
    <recommendedName>
        <fullName evidence="3">Alpha/beta hydrolase fold-3 domain-containing protein</fullName>
    </recommendedName>
</protein>
<evidence type="ECO:0008006" key="3">
    <source>
        <dbReference type="Google" id="ProtNLM"/>
    </source>
</evidence>
<evidence type="ECO:0000313" key="1">
    <source>
        <dbReference type="EMBL" id="GAA5061157.1"/>
    </source>
</evidence>
<gene>
    <name evidence="1" type="ORF">GCM10023208_30200</name>
</gene>
<accession>A0ABP9KR03</accession>
<keyword evidence="2" id="KW-1185">Reference proteome</keyword>
<dbReference type="SUPFAM" id="SSF53474">
    <property type="entry name" value="alpha/beta-Hydrolases"/>
    <property type="match status" value="1"/>
</dbReference>
<reference evidence="2" key="1">
    <citation type="journal article" date="2019" name="Int. J. Syst. Evol. Microbiol.">
        <title>The Global Catalogue of Microorganisms (GCM) 10K type strain sequencing project: providing services to taxonomists for standard genome sequencing and annotation.</title>
        <authorList>
            <consortium name="The Broad Institute Genomics Platform"/>
            <consortium name="The Broad Institute Genome Sequencing Center for Infectious Disease"/>
            <person name="Wu L."/>
            <person name="Ma J."/>
        </authorList>
    </citation>
    <scope>NUCLEOTIDE SEQUENCE [LARGE SCALE GENOMIC DNA]</scope>
    <source>
        <strain evidence="2">JCM 18014</strain>
    </source>
</reference>
<sequence>MANMWAKDIPPNDPRVSPLFANQEGLAPTMVFSGDREILDSDALRLKAKNPAIDHRRYAEMMHVWPVGPTREAKKALDEASQFILRQLSVKNPA</sequence>
<dbReference type="Gene3D" id="3.40.50.1820">
    <property type="entry name" value="alpha/beta hydrolase"/>
    <property type="match status" value="1"/>
</dbReference>
<evidence type="ECO:0000313" key="2">
    <source>
        <dbReference type="Proteomes" id="UP001500518"/>
    </source>
</evidence>
<dbReference type="EMBL" id="BAABHV010000022">
    <property type="protein sequence ID" value="GAA5061157.1"/>
    <property type="molecule type" value="Genomic_DNA"/>
</dbReference>
<comment type="caution">
    <text evidence="1">The sequence shown here is derived from an EMBL/GenBank/DDBJ whole genome shotgun (WGS) entry which is preliminary data.</text>
</comment>
<dbReference type="Proteomes" id="UP001500518">
    <property type="component" value="Unassembled WGS sequence"/>
</dbReference>
<proteinExistence type="predicted"/>
<name>A0ABP9KR03_9SPHN</name>